<dbReference type="AlphaFoldDB" id="A0A4S2MIJ3"/>
<dbReference type="SUPFAM" id="SSF52047">
    <property type="entry name" value="RNI-like"/>
    <property type="match status" value="1"/>
</dbReference>
<organism evidence="1 2">
    <name type="scientific">Ascodesmis nigricans</name>
    <dbReference type="NCBI Taxonomy" id="341454"/>
    <lineage>
        <taxon>Eukaryota</taxon>
        <taxon>Fungi</taxon>
        <taxon>Dikarya</taxon>
        <taxon>Ascomycota</taxon>
        <taxon>Pezizomycotina</taxon>
        <taxon>Pezizomycetes</taxon>
        <taxon>Pezizales</taxon>
        <taxon>Ascodesmidaceae</taxon>
        <taxon>Ascodesmis</taxon>
    </lineage>
</organism>
<reference evidence="1 2" key="1">
    <citation type="submission" date="2019-04" db="EMBL/GenBank/DDBJ databases">
        <title>Comparative genomics and transcriptomics to analyze fruiting body development in filamentous ascomycetes.</title>
        <authorList>
            <consortium name="DOE Joint Genome Institute"/>
            <person name="Lutkenhaus R."/>
            <person name="Traeger S."/>
            <person name="Breuer J."/>
            <person name="Kuo A."/>
            <person name="Lipzen A."/>
            <person name="Pangilinan J."/>
            <person name="Dilworth D."/>
            <person name="Sandor L."/>
            <person name="Poggeler S."/>
            <person name="Barry K."/>
            <person name="Grigoriev I.V."/>
            <person name="Nowrousian M."/>
        </authorList>
    </citation>
    <scope>NUCLEOTIDE SEQUENCE [LARGE SCALE GENOMIC DNA]</scope>
    <source>
        <strain evidence="1 2">CBS 389.68</strain>
    </source>
</reference>
<dbReference type="Gene3D" id="3.80.10.10">
    <property type="entry name" value="Ribonuclease Inhibitor"/>
    <property type="match status" value="1"/>
</dbReference>
<keyword evidence="2" id="KW-1185">Reference proteome</keyword>
<evidence type="ECO:0000313" key="2">
    <source>
        <dbReference type="Proteomes" id="UP000298138"/>
    </source>
</evidence>
<protein>
    <recommendedName>
        <fullName evidence="3">F-box domain-containing protein</fullName>
    </recommendedName>
</protein>
<accession>A0A4S2MIJ3</accession>
<proteinExistence type="predicted"/>
<dbReference type="InterPro" id="IPR032675">
    <property type="entry name" value="LRR_dom_sf"/>
</dbReference>
<dbReference type="Proteomes" id="UP000298138">
    <property type="component" value="Unassembled WGS sequence"/>
</dbReference>
<evidence type="ECO:0008006" key="3">
    <source>
        <dbReference type="Google" id="ProtNLM"/>
    </source>
</evidence>
<dbReference type="EMBL" id="ML220168">
    <property type="protein sequence ID" value="TGZ76720.1"/>
    <property type="molecule type" value="Genomic_DNA"/>
</dbReference>
<name>A0A4S2MIJ3_9PEZI</name>
<sequence length="458" mass="51336">MPTTTIEDLPYEILSQILKYAADENVSDSNSIVYTYGISSASRPLHQKSALQKYIRGRVPTDVLRWNAVSAFRHVNSRWHNWALSFAVKELYIRRWRGGETWLRRAFNAATEADHLPVVFQDPYKAVKATAKLLRDFPQIASHVRRVWFNGIYRFDTICHVFSILENCVNVRQLSIPWTTLRYGNAEQWKRVLSFERLTSLELLSVGLRDEIVRDPHSYLDTGVLAAPELDFSNLKRLKVFGDANLLPMNDEDLIRIARTATNLKEILIANVDNVTVRGVAALVEASSKTLRLLDFAPTKASTEKANGVNGVHLCALLAGCPNLEDLAVTLPTICKEMFANEEVQWHETIRLKVGSIESGQNFGEILDAARRLIEKRGGDLAIEIAVGAYLFDVKAKMVHGNFKALSKIEGAPVLTPSVKGPYGYTGIHGDSEKGEWLCLYEGDFFEVAKAGVVRFGN</sequence>
<dbReference type="OrthoDB" id="5283561at2759"/>
<dbReference type="InParanoid" id="A0A4S2MIJ3"/>
<evidence type="ECO:0000313" key="1">
    <source>
        <dbReference type="EMBL" id="TGZ76720.1"/>
    </source>
</evidence>
<dbReference type="STRING" id="341454.A0A4S2MIJ3"/>
<gene>
    <name evidence="1" type="ORF">EX30DRAFT_229940</name>
</gene>